<evidence type="ECO:0000313" key="3">
    <source>
        <dbReference type="EMBL" id="CAI8765129.1"/>
    </source>
</evidence>
<feature type="region of interest" description="Disordered" evidence="1">
    <location>
        <begin position="70"/>
        <end position="100"/>
    </location>
</feature>
<gene>
    <name evidence="3" type="ORF">MCNOR_0911</name>
</gene>
<dbReference type="Pfam" id="PF01978">
    <property type="entry name" value="TrmB"/>
    <property type="match status" value="1"/>
</dbReference>
<evidence type="ECO:0000256" key="1">
    <source>
        <dbReference type="SAM" id="MobiDB-lite"/>
    </source>
</evidence>
<dbReference type="Proteomes" id="UP001158598">
    <property type="component" value="Chromosome"/>
</dbReference>
<evidence type="ECO:0000313" key="4">
    <source>
        <dbReference type="Proteomes" id="UP001158598"/>
    </source>
</evidence>
<organism evidence="3 4">
    <name type="scientific">Methylococcus capsulatus</name>
    <dbReference type="NCBI Taxonomy" id="414"/>
    <lineage>
        <taxon>Bacteria</taxon>
        <taxon>Pseudomonadati</taxon>
        <taxon>Pseudomonadota</taxon>
        <taxon>Gammaproteobacteria</taxon>
        <taxon>Methylococcales</taxon>
        <taxon>Methylococcaceae</taxon>
        <taxon>Methylococcus</taxon>
    </lineage>
</organism>
<proteinExistence type="predicted"/>
<reference evidence="3" key="1">
    <citation type="submission" date="2023-03" db="EMBL/GenBank/DDBJ databases">
        <authorList>
            <person name="Pearce D."/>
        </authorList>
    </citation>
    <scope>NUCLEOTIDE SEQUENCE</scope>
    <source>
        <strain evidence="3">Mc</strain>
    </source>
</reference>
<dbReference type="SUPFAM" id="SSF46785">
    <property type="entry name" value="Winged helix' DNA-binding domain"/>
    <property type="match status" value="1"/>
</dbReference>
<protein>
    <recommendedName>
        <fullName evidence="2">Transcription regulator TrmB N-terminal domain-containing protein</fullName>
    </recommendedName>
</protein>
<dbReference type="InterPro" id="IPR036388">
    <property type="entry name" value="WH-like_DNA-bd_sf"/>
</dbReference>
<evidence type="ECO:0000259" key="2">
    <source>
        <dbReference type="Pfam" id="PF01978"/>
    </source>
</evidence>
<sequence>MVSESPSSPGFRAGDLLALSPAERRVLQWLMRQGSASAREVAERFEMPEEEAGIRLDALEKQGFVVTETAAGPTSYRPEFGRSRPARKPPSGIWGKLEGS</sequence>
<dbReference type="EMBL" id="OX458332">
    <property type="protein sequence ID" value="CAI8765129.1"/>
    <property type="molecule type" value="Genomic_DNA"/>
</dbReference>
<name>A0AA35UNV3_METCP</name>
<feature type="domain" description="Transcription regulator TrmB N-terminal" evidence="2">
    <location>
        <begin position="19"/>
        <end position="78"/>
    </location>
</feature>
<dbReference type="AlphaFoldDB" id="A0AA35UNV3"/>
<dbReference type="Gene3D" id="1.10.10.10">
    <property type="entry name" value="Winged helix-like DNA-binding domain superfamily/Winged helix DNA-binding domain"/>
    <property type="match status" value="1"/>
</dbReference>
<dbReference type="InterPro" id="IPR002831">
    <property type="entry name" value="Tscrpt_reg_TrmB_N"/>
</dbReference>
<accession>A0AA35UNV3</accession>
<dbReference type="InterPro" id="IPR036390">
    <property type="entry name" value="WH_DNA-bd_sf"/>
</dbReference>
<dbReference type="RefSeq" id="WP_282213575.1">
    <property type="nucleotide sequence ID" value="NZ_OX458332.1"/>
</dbReference>